<evidence type="ECO:0000313" key="1">
    <source>
        <dbReference type="EMBL" id="PVX55039.1"/>
    </source>
</evidence>
<dbReference type="RefSeq" id="WP_116616323.1">
    <property type="nucleotide sequence ID" value="NZ_QENY01000007.1"/>
</dbReference>
<proteinExistence type="predicted"/>
<gene>
    <name evidence="1" type="ORF">C7379_10713</name>
</gene>
<name>A0A2U0UBP1_9BACT</name>
<evidence type="ECO:0000313" key="2">
    <source>
        <dbReference type="Proteomes" id="UP000245870"/>
    </source>
</evidence>
<dbReference type="AlphaFoldDB" id="A0A2U0UBP1"/>
<accession>A0A2U0UBP1</accession>
<sequence>MTFKQLLDKYDYEAMAPYVRLEVENNDYDLRPLDVQMQEMADYYAEMKKTKPTFGYIETPIEVKRVGDKLIVSNMHLGAMSDLLSHRVDVSDGVKVSEPEILALCVFQLVAHQPSTEKYREDDDFCTPGSFNCSNR</sequence>
<dbReference type="OrthoDB" id="1069617at2"/>
<comment type="caution">
    <text evidence="1">The sequence shown here is derived from an EMBL/GenBank/DDBJ whole genome shotgun (WGS) entry which is preliminary data.</text>
</comment>
<protein>
    <submittedName>
        <fullName evidence="1">Uncharacterized protein</fullName>
    </submittedName>
</protein>
<organism evidence="1 2">
    <name type="scientific">Hallella colorans</name>
    <dbReference type="NCBI Taxonomy" id="1703337"/>
    <lineage>
        <taxon>Bacteria</taxon>
        <taxon>Pseudomonadati</taxon>
        <taxon>Bacteroidota</taxon>
        <taxon>Bacteroidia</taxon>
        <taxon>Bacteroidales</taxon>
        <taxon>Prevotellaceae</taxon>
        <taxon>Hallella</taxon>
    </lineage>
</organism>
<reference evidence="1 2" key="1">
    <citation type="submission" date="2018-05" db="EMBL/GenBank/DDBJ databases">
        <title>Genomic Encyclopedia of Type Strains, Phase IV (KMG-IV): sequencing the most valuable type-strain genomes for metagenomic binning, comparative biology and taxonomic classification.</title>
        <authorList>
            <person name="Goeker M."/>
        </authorList>
    </citation>
    <scope>NUCLEOTIDE SEQUENCE [LARGE SCALE GENOMIC DNA]</scope>
    <source>
        <strain evidence="1 2">DSM 100333</strain>
    </source>
</reference>
<dbReference type="Proteomes" id="UP000245870">
    <property type="component" value="Unassembled WGS sequence"/>
</dbReference>
<keyword evidence="2" id="KW-1185">Reference proteome</keyword>
<dbReference type="EMBL" id="QENY01000007">
    <property type="protein sequence ID" value="PVX55039.1"/>
    <property type="molecule type" value="Genomic_DNA"/>
</dbReference>